<evidence type="ECO:0000256" key="2">
    <source>
        <dbReference type="ARBA" id="ARBA00022475"/>
    </source>
</evidence>
<feature type="transmembrane region" description="Helical" evidence="6">
    <location>
        <begin position="163"/>
        <end position="182"/>
    </location>
</feature>
<keyword evidence="3" id="KW-0297">G-protein coupled receptor</keyword>
<evidence type="ECO:0000256" key="1">
    <source>
        <dbReference type="ARBA" id="ARBA00004651"/>
    </source>
</evidence>
<evidence type="ECO:0000256" key="6">
    <source>
        <dbReference type="SAM" id="Phobius"/>
    </source>
</evidence>
<comment type="subcellular location">
    <subcellularLocation>
        <location evidence="1">Cell membrane</location>
        <topology evidence="1">Multi-pass membrane protein</topology>
    </subcellularLocation>
</comment>
<keyword evidence="5" id="KW-0807">Transducer</keyword>
<organism evidence="7 8">
    <name type="scientific">Elysia marginata</name>
    <dbReference type="NCBI Taxonomy" id="1093978"/>
    <lineage>
        <taxon>Eukaryota</taxon>
        <taxon>Metazoa</taxon>
        <taxon>Spiralia</taxon>
        <taxon>Lophotrochozoa</taxon>
        <taxon>Mollusca</taxon>
        <taxon>Gastropoda</taxon>
        <taxon>Heterobranchia</taxon>
        <taxon>Euthyneura</taxon>
        <taxon>Panpulmonata</taxon>
        <taxon>Sacoglossa</taxon>
        <taxon>Placobranchoidea</taxon>
        <taxon>Plakobranchidae</taxon>
        <taxon>Elysia</taxon>
    </lineage>
</organism>
<evidence type="ECO:0000256" key="3">
    <source>
        <dbReference type="ARBA" id="ARBA00023040"/>
    </source>
</evidence>
<sequence length="350" mass="39380">MIGPSNVSIKYENDSFYETNTANFSLGAEDMESQTRTYFLYVIRGCLNPLLCAWTIGSDAVNIIVFYRIGLKDGVNQNFFILSVSDALQGLVGIGENVCYLLDSVDVQCKTVSIYILRGIFQVAFTFPWSVSCVTTAVIAVVRCCCVTMPFTVQKTLTARRQLAAILVFCGACVLVLTYISADIDLHDTSGETSGNKEHRVFTSKTTSNLWDGTRITLISSSFSIIFISMLILINALRKSTRFHQEQVNPGTPTPARESRSVRDLRIIKGIFQVLAIFITCNVCAVAIPIRKLCGIKLWDSGLLSDEYFYLNHFKSFFFHLNTSVNIFVYYVNNSRFRKKTNKLFCRQDL</sequence>
<accession>A0AAV4EES3</accession>
<evidence type="ECO:0000256" key="4">
    <source>
        <dbReference type="ARBA" id="ARBA00023170"/>
    </source>
</evidence>
<evidence type="ECO:0000256" key="5">
    <source>
        <dbReference type="ARBA" id="ARBA00023224"/>
    </source>
</evidence>
<comment type="caution">
    <text evidence="7">The sequence shown here is derived from an EMBL/GenBank/DDBJ whole genome shotgun (WGS) entry which is preliminary data.</text>
</comment>
<evidence type="ECO:0000313" key="8">
    <source>
        <dbReference type="Proteomes" id="UP000762676"/>
    </source>
</evidence>
<feature type="transmembrane region" description="Helical" evidence="6">
    <location>
        <begin position="267"/>
        <end position="290"/>
    </location>
</feature>
<dbReference type="PANTHER" id="PTHR24249:SF372">
    <property type="entry name" value="G-PROTEIN COUPLED RECEPTORS FAMILY 1 PROFILE DOMAIN-CONTAINING PROTEIN"/>
    <property type="match status" value="1"/>
</dbReference>
<dbReference type="Proteomes" id="UP000762676">
    <property type="component" value="Unassembled WGS sequence"/>
</dbReference>
<keyword evidence="6" id="KW-0812">Transmembrane</keyword>
<dbReference type="GO" id="GO:0005886">
    <property type="term" value="C:plasma membrane"/>
    <property type="evidence" value="ECO:0007669"/>
    <property type="project" value="UniProtKB-SubCell"/>
</dbReference>
<proteinExistence type="predicted"/>
<keyword evidence="6" id="KW-1133">Transmembrane helix</keyword>
<keyword evidence="2" id="KW-1003">Cell membrane</keyword>
<dbReference type="GO" id="GO:0004930">
    <property type="term" value="F:G protein-coupled receptor activity"/>
    <property type="evidence" value="ECO:0007669"/>
    <property type="project" value="UniProtKB-KW"/>
</dbReference>
<dbReference type="AlphaFoldDB" id="A0AAV4EES3"/>
<feature type="transmembrane region" description="Helical" evidence="6">
    <location>
        <begin position="127"/>
        <end position="151"/>
    </location>
</feature>
<keyword evidence="4 7" id="KW-0675">Receptor</keyword>
<dbReference type="SUPFAM" id="SSF81321">
    <property type="entry name" value="Family A G protein-coupled receptor-like"/>
    <property type="match status" value="1"/>
</dbReference>
<feature type="transmembrane region" description="Helical" evidence="6">
    <location>
        <begin position="310"/>
        <end position="332"/>
    </location>
</feature>
<keyword evidence="8" id="KW-1185">Reference proteome</keyword>
<protein>
    <submittedName>
        <fullName evidence="7">Chemosensory receptor B</fullName>
    </submittedName>
</protein>
<name>A0AAV4EES3_9GAST</name>
<reference evidence="7 8" key="1">
    <citation type="journal article" date="2021" name="Elife">
        <title>Chloroplast acquisition without the gene transfer in kleptoplastic sea slugs, Plakobranchus ocellatus.</title>
        <authorList>
            <person name="Maeda T."/>
            <person name="Takahashi S."/>
            <person name="Yoshida T."/>
            <person name="Shimamura S."/>
            <person name="Takaki Y."/>
            <person name="Nagai Y."/>
            <person name="Toyoda A."/>
            <person name="Suzuki Y."/>
            <person name="Arimoto A."/>
            <person name="Ishii H."/>
            <person name="Satoh N."/>
            <person name="Nishiyama T."/>
            <person name="Hasebe M."/>
            <person name="Maruyama T."/>
            <person name="Minagawa J."/>
            <person name="Obokata J."/>
            <person name="Shigenobu S."/>
        </authorList>
    </citation>
    <scope>NUCLEOTIDE SEQUENCE [LARGE SCALE GENOMIC DNA]</scope>
</reference>
<dbReference type="Gene3D" id="1.20.1070.10">
    <property type="entry name" value="Rhodopsin 7-helix transmembrane proteins"/>
    <property type="match status" value="1"/>
</dbReference>
<dbReference type="EMBL" id="BMAT01000068">
    <property type="protein sequence ID" value="GFR59006.1"/>
    <property type="molecule type" value="Genomic_DNA"/>
</dbReference>
<feature type="transmembrane region" description="Helical" evidence="6">
    <location>
        <begin position="216"/>
        <end position="237"/>
    </location>
</feature>
<evidence type="ECO:0000313" key="7">
    <source>
        <dbReference type="EMBL" id="GFR59006.1"/>
    </source>
</evidence>
<dbReference type="InterPro" id="IPR050569">
    <property type="entry name" value="TAAR"/>
</dbReference>
<keyword evidence="6" id="KW-0472">Membrane</keyword>
<gene>
    <name evidence="7" type="ORF">ElyMa_000044900</name>
</gene>
<dbReference type="PANTHER" id="PTHR24249">
    <property type="entry name" value="HISTAMINE RECEPTOR-RELATED G-PROTEIN COUPLED RECEPTOR"/>
    <property type="match status" value="1"/>
</dbReference>